<evidence type="ECO:0000313" key="3">
    <source>
        <dbReference type="Proteomes" id="UP000009134"/>
    </source>
</evidence>
<sequence length="168" mass="18304">MTLEERVRRLEDRAELNDLVVAYFLASDGDDLATVGNSFTDTATFSTSGVLAGEGRDGIVAFIAAARDHMGLTIHTPHYAQFTFEGPDVAKGLVGAHLELVLGGVAVYGGVRYVDEYRRTADGWRIQTRDMRTINMAPWLEVGEAFASATPVRWPSAEPSPSDFPRKG</sequence>
<proteinExistence type="predicted"/>
<dbReference type="KEGG" id="nar:Saro_1461"/>
<accession>Q2G8B9</accession>
<protein>
    <recommendedName>
        <fullName evidence="1">SnoaL-like domain-containing protein</fullName>
    </recommendedName>
</protein>
<evidence type="ECO:0000259" key="1">
    <source>
        <dbReference type="Pfam" id="PF13577"/>
    </source>
</evidence>
<dbReference type="Gene3D" id="3.10.450.50">
    <property type="match status" value="1"/>
</dbReference>
<dbReference type="InterPro" id="IPR037401">
    <property type="entry name" value="SnoaL-like"/>
</dbReference>
<organism evidence="2 3">
    <name type="scientific">Novosphingobium aromaticivorans (strain ATCC 700278 / DSM 12444 / CCUG 56034 / CIP 105152 / NBRC 16084 / F199)</name>
    <dbReference type="NCBI Taxonomy" id="279238"/>
    <lineage>
        <taxon>Bacteria</taxon>
        <taxon>Pseudomonadati</taxon>
        <taxon>Pseudomonadota</taxon>
        <taxon>Alphaproteobacteria</taxon>
        <taxon>Sphingomonadales</taxon>
        <taxon>Sphingomonadaceae</taxon>
        <taxon>Novosphingobium</taxon>
    </lineage>
</organism>
<evidence type="ECO:0000313" key="2">
    <source>
        <dbReference type="EMBL" id="ABD25904.1"/>
    </source>
</evidence>
<dbReference type="SUPFAM" id="SSF54427">
    <property type="entry name" value="NTF2-like"/>
    <property type="match status" value="1"/>
</dbReference>
<feature type="domain" description="SnoaL-like" evidence="1">
    <location>
        <begin position="8"/>
        <end position="130"/>
    </location>
</feature>
<dbReference type="HOGENOM" id="CLU_106738_7_0_5"/>
<dbReference type="AlphaFoldDB" id="Q2G8B9"/>
<dbReference type="Pfam" id="PF13577">
    <property type="entry name" value="SnoaL_4"/>
    <property type="match status" value="1"/>
</dbReference>
<dbReference type="RefSeq" id="WP_011445118.1">
    <property type="nucleotide sequence ID" value="NC_007794.1"/>
</dbReference>
<name>Q2G8B9_NOVAD</name>
<gene>
    <name evidence="2" type="ordered locus">Saro_1461</name>
</gene>
<reference evidence="3" key="1">
    <citation type="submission" date="2006-01" db="EMBL/GenBank/DDBJ databases">
        <title>Complete sequence of Novosphingobium aromaticivorans DSM 12444.</title>
        <authorList>
            <consortium name="US DOE Joint Genome Institute"/>
            <person name="Copeland A."/>
            <person name="Lucas S."/>
            <person name="Lapidus A."/>
            <person name="Barry K."/>
            <person name="Detter J.C."/>
            <person name="Glavina T."/>
            <person name="Hammon N."/>
            <person name="Israni S."/>
            <person name="Pitluck S."/>
            <person name="Chain P."/>
            <person name="Malfatti S."/>
            <person name="Shin M."/>
            <person name="Vergez L."/>
            <person name="Schmutz J."/>
            <person name="Larimer F."/>
            <person name="Land M."/>
            <person name="Kyrpides N."/>
            <person name="Ivanova N."/>
            <person name="Fredrickson J."/>
            <person name="Balkwill D."/>
            <person name="Romine M.F."/>
            <person name="Richardson P."/>
        </authorList>
    </citation>
    <scope>NUCLEOTIDE SEQUENCE [LARGE SCALE GENOMIC DNA]</scope>
    <source>
        <strain evidence="3">ATCC 700278 / DSM 12444 / CCUG 56034 / CIP 105152 / NBRC 16084 / F199</strain>
    </source>
</reference>
<dbReference type="InterPro" id="IPR032710">
    <property type="entry name" value="NTF2-like_dom_sf"/>
</dbReference>
<dbReference type="Proteomes" id="UP000009134">
    <property type="component" value="Chromosome"/>
</dbReference>
<dbReference type="STRING" id="279238.Saro_1461"/>
<dbReference type="eggNOG" id="COG4319">
    <property type="taxonomic scope" value="Bacteria"/>
</dbReference>
<dbReference type="EMBL" id="CP000248">
    <property type="protein sequence ID" value="ABD25904.1"/>
    <property type="molecule type" value="Genomic_DNA"/>
</dbReference>
<keyword evidence="3" id="KW-1185">Reference proteome</keyword>